<dbReference type="PROSITE" id="PS00108">
    <property type="entry name" value="PROTEIN_KINASE_ST"/>
    <property type="match status" value="1"/>
</dbReference>
<organism evidence="13 14">
    <name type="scientific">Rubinisphaera brasiliensis (strain ATCC 49424 / DSM 5305 / JCM 21570 / IAM 15109 / NBRC 103401 / IFAM 1448)</name>
    <name type="common">Planctomyces brasiliensis</name>
    <dbReference type="NCBI Taxonomy" id="756272"/>
    <lineage>
        <taxon>Bacteria</taxon>
        <taxon>Pseudomonadati</taxon>
        <taxon>Planctomycetota</taxon>
        <taxon>Planctomycetia</taxon>
        <taxon>Planctomycetales</taxon>
        <taxon>Planctomycetaceae</taxon>
        <taxon>Rubinisphaera</taxon>
    </lineage>
</organism>
<dbReference type="PROSITE" id="PS00107">
    <property type="entry name" value="PROTEIN_KINASE_ATP"/>
    <property type="match status" value="1"/>
</dbReference>
<keyword evidence="11" id="KW-0812">Transmembrane</keyword>
<keyword evidence="6 10" id="KW-0547">Nucleotide-binding</keyword>
<dbReference type="CDD" id="cd14014">
    <property type="entry name" value="STKc_PknB_like"/>
    <property type="match status" value="1"/>
</dbReference>
<dbReference type="InterPro" id="IPR008271">
    <property type="entry name" value="Ser/Thr_kinase_AS"/>
</dbReference>
<evidence type="ECO:0000256" key="1">
    <source>
        <dbReference type="ARBA" id="ARBA00004300"/>
    </source>
</evidence>
<dbReference type="KEGG" id="pbs:Plabr_1356"/>
<evidence type="ECO:0000256" key="6">
    <source>
        <dbReference type="ARBA" id="ARBA00022741"/>
    </source>
</evidence>
<comment type="subcellular location">
    <subcellularLocation>
        <location evidence="1">Cytoplasm</location>
        <location evidence="1">Cytoskeleton</location>
        <location evidence="1">Microtubule organizing center</location>
        <location evidence="1">Centrosome</location>
    </subcellularLocation>
    <subcellularLocation>
        <location evidence="2">Cytoplasm</location>
        <location evidence="2">Cytoskeleton</location>
        <location evidence="2">Spindle pole</location>
    </subcellularLocation>
</comment>
<dbReference type="PROSITE" id="PS50011">
    <property type="entry name" value="PROTEIN_KINASE_DOM"/>
    <property type="match status" value="1"/>
</dbReference>
<dbReference type="Gene3D" id="1.10.510.10">
    <property type="entry name" value="Transferase(Phosphotransferase) domain 1"/>
    <property type="match status" value="1"/>
</dbReference>
<dbReference type="RefSeq" id="WP_013627699.1">
    <property type="nucleotide sequence ID" value="NC_015174.1"/>
</dbReference>
<evidence type="ECO:0000259" key="12">
    <source>
        <dbReference type="PROSITE" id="PS50011"/>
    </source>
</evidence>
<dbReference type="EMBL" id="CP002546">
    <property type="protein sequence ID" value="ADY58968.1"/>
    <property type="molecule type" value="Genomic_DNA"/>
</dbReference>
<keyword evidence="11" id="KW-0472">Membrane</keyword>
<evidence type="ECO:0000313" key="14">
    <source>
        <dbReference type="Proteomes" id="UP000006860"/>
    </source>
</evidence>
<dbReference type="InterPro" id="IPR011009">
    <property type="entry name" value="Kinase-like_dom_sf"/>
</dbReference>
<dbReference type="HOGENOM" id="CLU_490793_0_0_0"/>
<name>F0SNT2_RUBBR</name>
<dbReference type="Proteomes" id="UP000006860">
    <property type="component" value="Chromosome"/>
</dbReference>
<evidence type="ECO:0000256" key="11">
    <source>
        <dbReference type="SAM" id="Phobius"/>
    </source>
</evidence>
<gene>
    <name evidence="13" type="ordered locus">Plabr_1356</name>
</gene>
<dbReference type="GO" id="GO:0000922">
    <property type="term" value="C:spindle pole"/>
    <property type="evidence" value="ECO:0007669"/>
    <property type="project" value="UniProtKB-SubCell"/>
</dbReference>
<dbReference type="eggNOG" id="COG0515">
    <property type="taxonomic scope" value="Bacteria"/>
</dbReference>
<protein>
    <submittedName>
        <fullName evidence="13">Serine/threonine protein kinase</fullName>
    </submittedName>
</protein>
<dbReference type="SMART" id="SM00220">
    <property type="entry name" value="S_TKc"/>
    <property type="match status" value="1"/>
</dbReference>
<feature type="domain" description="Protein kinase" evidence="12">
    <location>
        <begin position="87"/>
        <end position="406"/>
    </location>
</feature>
<keyword evidence="14" id="KW-1185">Reference proteome</keyword>
<dbReference type="GO" id="GO:0005524">
    <property type="term" value="F:ATP binding"/>
    <property type="evidence" value="ECO:0007669"/>
    <property type="project" value="UniProtKB-UniRule"/>
</dbReference>
<evidence type="ECO:0000256" key="2">
    <source>
        <dbReference type="ARBA" id="ARBA00004647"/>
    </source>
</evidence>
<keyword evidence="5" id="KW-0808">Transferase</keyword>
<proteinExistence type="inferred from homology"/>
<sequence>MSTSSELDRDPLELLFTEYLERTRAGEAIALEDFAARHPELAEEICDLFPTMMSLEEARVSRVQPTSSHEFTAMTSSIGGPLRLGDYELLREIGAGGMGIVYEALQESMQRRVAVKVLPREFNRDKLRRQRFIQEARTVAKLSHRNIVPVIDFGEAQDRCYFTMQLIEGVSLDWVISQLAASPAPVYPSDIRLQFDHQGVPFNGTDASDEVDDDSLACEFNTIQKKDAEAARTAEKWHLKRDSWKQFARIGIQAAKALHNAHQAGILHRDIKPGNLLLDEGGIIWVTDFGLAKSEKELALTGSNDLVGTLRYIAPERFDGHFDVRSDVYALGITLMELVLQRHVFETESRAVLMKQIIAGRITPPRKINSSIPAGFERILLKATALDPDQRYASASALLQDLRAFSKGQAVTSARIEKPTRRTRRKRIRWNFTTGTLVAICVTQLALLTFLTYRVFQPASPGLGSITEVRKDLLDRVGALDAFYQPLFGRSLGEDLNRQDEIAPLAADDSRRDDLQQLAKLYRHTAAEAQHWGFREAQSDLDQRIRLITKLLGEQ</sequence>
<dbReference type="STRING" id="756272.Plabr_1356"/>
<keyword evidence="11" id="KW-1133">Transmembrane helix</keyword>
<evidence type="ECO:0000256" key="5">
    <source>
        <dbReference type="ARBA" id="ARBA00022679"/>
    </source>
</evidence>
<evidence type="ECO:0000256" key="8">
    <source>
        <dbReference type="ARBA" id="ARBA00022840"/>
    </source>
</evidence>
<dbReference type="PANTHER" id="PTHR43289">
    <property type="entry name" value="MITOGEN-ACTIVATED PROTEIN KINASE KINASE KINASE 20-RELATED"/>
    <property type="match status" value="1"/>
</dbReference>
<dbReference type="Pfam" id="PF07714">
    <property type="entry name" value="PK_Tyr_Ser-Thr"/>
    <property type="match status" value="1"/>
</dbReference>
<feature type="binding site" evidence="10">
    <location>
        <position position="116"/>
    </location>
    <ligand>
        <name>ATP</name>
        <dbReference type="ChEBI" id="CHEBI:30616"/>
    </ligand>
</feature>
<dbReference type="GO" id="GO:0004674">
    <property type="term" value="F:protein serine/threonine kinase activity"/>
    <property type="evidence" value="ECO:0007669"/>
    <property type="project" value="UniProtKB-KW"/>
</dbReference>
<keyword evidence="4 13" id="KW-0723">Serine/threonine-protein kinase</keyword>
<keyword evidence="9" id="KW-0206">Cytoskeleton</keyword>
<accession>F0SNT2</accession>
<reference evidence="14" key="1">
    <citation type="submission" date="2011-02" db="EMBL/GenBank/DDBJ databases">
        <title>The complete genome of Planctomyces brasiliensis DSM 5305.</title>
        <authorList>
            <person name="Lucas S."/>
            <person name="Copeland A."/>
            <person name="Lapidus A."/>
            <person name="Bruce D."/>
            <person name="Goodwin L."/>
            <person name="Pitluck S."/>
            <person name="Kyrpides N."/>
            <person name="Mavromatis K."/>
            <person name="Pagani I."/>
            <person name="Ivanova N."/>
            <person name="Ovchinnikova G."/>
            <person name="Lu M."/>
            <person name="Detter J.C."/>
            <person name="Han C."/>
            <person name="Land M."/>
            <person name="Hauser L."/>
            <person name="Markowitz V."/>
            <person name="Cheng J.-F."/>
            <person name="Hugenholtz P."/>
            <person name="Woyke T."/>
            <person name="Wu D."/>
            <person name="Tindall B."/>
            <person name="Pomrenke H.G."/>
            <person name="Brambilla E."/>
            <person name="Klenk H.-P."/>
            <person name="Eisen J.A."/>
        </authorList>
    </citation>
    <scope>NUCLEOTIDE SEQUENCE [LARGE SCALE GENOMIC DNA]</scope>
    <source>
        <strain evidence="14">ATCC 49424 / DSM 5305 / JCM 21570 / NBRC 103401 / IFAM 1448</strain>
    </source>
</reference>
<dbReference type="InterPro" id="IPR000719">
    <property type="entry name" value="Prot_kinase_dom"/>
</dbReference>
<dbReference type="AlphaFoldDB" id="F0SNT2"/>
<evidence type="ECO:0000256" key="4">
    <source>
        <dbReference type="ARBA" id="ARBA00022527"/>
    </source>
</evidence>
<evidence type="ECO:0000256" key="9">
    <source>
        <dbReference type="ARBA" id="ARBA00023212"/>
    </source>
</evidence>
<dbReference type="GO" id="GO:0005813">
    <property type="term" value="C:centrosome"/>
    <property type="evidence" value="ECO:0007669"/>
    <property type="project" value="UniProtKB-SubCell"/>
</dbReference>
<dbReference type="InterPro" id="IPR017441">
    <property type="entry name" value="Protein_kinase_ATP_BS"/>
</dbReference>
<dbReference type="PANTHER" id="PTHR43289:SF34">
    <property type="entry name" value="SERINE_THREONINE-PROTEIN KINASE YBDM-RELATED"/>
    <property type="match status" value="1"/>
</dbReference>
<keyword evidence="7 13" id="KW-0418">Kinase</keyword>
<dbReference type="SUPFAM" id="SSF56112">
    <property type="entry name" value="Protein kinase-like (PK-like)"/>
    <property type="match status" value="1"/>
</dbReference>
<evidence type="ECO:0000256" key="10">
    <source>
        <dbReference type="PROSITE-ProRule" id="PRU10141"/>
    </source>
</evidence>
<feature type="transmembrane region" description="Helical" evidence="11">
    <location>
        <begin position="430"/>
        <end position="453"/>
    </location>
</feature>
<keyword evidence="8 10" id="KW-0067">ATP-binding</keyword>
<evidence type="ECO:0000256" key="7">
    <source>
        <dbReference type="ARBA" id="ARBA00022777"/>
    </source>
</evidence>
<comment type="similarity">
    <text evidence="3">Belongs to the protein kinase superfamily. NEK Ser/Thr protein kinase family. NIMA subfamily.</text>
</comment>
<keyword evidence="9" id="KW-0963">Cytoplasm</keyword>
<evidence type="ECO:0000313" key="13">
    <source>
        <dbReference type="EMBL" id="ADY58968.1"/>
    </source>
</evidence>
<dbReference type="Gene3D" id="3.30.200.20">
    <property type="entry name" value="Phosphorylase Kinase, domain 1"/>
    <property type="match status" value="1"/>
</dbReference>
<evidence type="ECO:0000256" key="3">
    <source>
        <dbReference type="ARBA" id="ARBA00010886"/>
    </source>
</evidence>
<dbReference type="OrthoDB" id="6111975at2"/>
<dbReference type="InterPro" id="IPR001245">
    <property type="entry name" value="Ser-Thr/Tyr_kinase_cat_dom"/>
</dbReference>